<dbReference type="EMBL" id="CP150096">
    <property type="protein sequence ID" value="WZN48285.1"/>
    <property type="molecule type" value="Genomic_DNA"/>
</dbReference>
<dbReference type="RefSeq" id="WP_341842880.1">
    <property type="nucleotide sequence ID" value="NZ_CP149792.1"/>
</dbReference>
<keyword evidence="3" id="KW-0479">Metal-binding</keyword>
<keyword evidence="9" id="KW-1185">Reference proteome</keyword>
<evidence type="ECO:0000256" key="5">
    <source>
        <dbReference type="ARBA" id="ARBA00022801"/>
    </source>
</evidence>
<dbReference type="InterPro" id="IPR024607">
    <property type="entry name" value="Sulfatase_CS"/>
</dbReference>
<keyword evidence="5" id="KW-0378">Hydrolase</keyword>
<evidence type="ECO:0000256" key="4">
    <source>
        <dbReference type="ARBA" id="ARBA00022729"/>
    </source>
</evidence>
<evidence type="ECO:0000256" key="1">
    <source>
        <dbReference type="ARBA" id="ARBA00001913"/>
    </source>
</evidence>
<dbReference type="InterPro" id="IPR050738">
    <property type="entry name" value="Sulfatase"/>
</dbReference>
<protein>
    <submittedName>
        <fullName evidence="8">Sulfatase-like hydrolase/transferase</fullName>
    </submittedName>
</protein>
<dbReference type="PROSITE" id="PS00149">
    <property type="entry name" value="SULFATASE_2"/>
    <property type="match status" value="1"/>
</dbReference>
<gene>
    <name evidence="8" type="ORF">WJU22_08865</name>
</gene>
<dbReference type="PANTHER" id="PTHR42693">
    <property type="entry name" value="ARYLSULFATASE FAMILY MEMBER"/>
    <property type="match status" value="1"/>
</dbReference>
<keyword evidence="6" id="KW-0106">Calcium</keyword>
<comment type="cofactor">
    <cofactor evidence="1">
        <name>Ca(2+)</name>
        <dbReference type="ChEBI" id="CHEBI:29108"/>
    </cofactor>
</comment>
<dbReference type="Gene3D" id="3.40.720.10">
    <property type="entry name" value="Alkaline Phosphatase, subunit A"/>
    <property type="match status" value="1"/>
</dbReference>
<dbReference type="InterPro" id="IPR000917">
    <property type="entry name" value="Sulfatase_N"/>
</dbReference>
<dbReference type="Pfam" id="PF00884">
    <property type="entry name" value="Sulfatase"/>
    <property type="match status" value="1"/>
</dbReference>
<keyword evidence="4" id="KW-0732">Signal</keyword>
<evidence type="ECO:0000256" key="6">
    <source>
        <dbReference type="ARBA" id="ARBA00022837"/>
    </source>
</evidence>
<sequence>MVSGFFRLLLAALLLTGTGLRAQSPKRLNVLVLLTDDQRFNTIRALGNAEIHTPNMDRLVKSGTVFTQAHIMGSLGGAVCAPSRAMLLTSRPVFSVHEDGGVIPASEKTFAEVFRESGYQTFSSGKWHSDYASFNRSFASGDNIFFGGMHTEKEGGHWKPKLHHYDPSGTYKSPFTGNDFSSVCYANAAIEFIRKPRQEPFLMYVAFTAPHDPRTPPEAYLRLYDTEKISLPGNFMSKHPFDNGELNVRDEMLLSTPRNPAEVKLEIAKYYAMISEVDHEIGRVLDALKASGQYENTIIVLAGDNGLAVGQHGLLGKQNLYDHSMRVPLIFAGPGIPANKRVDAYCYLTDVFPTLCRLTGLQQPATVEGISLDKAFTPSRFSGRDRLFITYSNLQRAIVKDGMKLIVYNVNGQHPVQLFDLEKDPLEKNNLANDKAYQKKVAGLRALLQSEMHRYGDFCDFSKAGWGWPGKLKWEDAKRINP</sequence>
<name>A0ABZ2Z7S2_9BACT</name>
<dbReference type="SUPFAM" id="SSF53649">
    <property type="entry name" value="Alkaline phosphatase-like"/>
    <property type="match status" value="1"/>
</dbReference>
<evidence type="ECO:0000256" key="2">
    <source>
        <dbReference type="ARBA" id="ARBA00008779"/>
    </source>
</evidence>
<dbReference type="CDD" id="cd16155">
    <property type="entry name" value="sulfatase_like"/>
    <property type="match status" value="1"/>
</dbReference>
<evidence type="ECO:0000313" key="9">
    <source>
        <dbReference type="Proteomes" id="UP001449657"/>
    </source>
</evidence>
<evidence type="ECO:0000256" key="3">
    <source>
        <dbReference type="ARBA" id="ARBA00022723"/>
    </source>
</evidence>
<feature type="domain" description="Sulfatase N-terminal" evidence="7">
    <location>
        <begin position="29"/>
        <end position="360"/>
    </location>
</feature>
<dbReference type="Proteomes" id="UP001449657">
    <property type="component" value="Chromosome"/>
</dbReference>
<dbReference type="PANTHER" id="PTHR42693:SF42">
    <property type="entry name" value="ARYLSULFATASE G"/>
    <property type="match status" value="1"/>
</dbReference>
<comment type="similarity">
    <text evidence="2">Belongs to the sulfatase family.</text>
</comment>
<dbReference type="InterPro" id="IPR017850">
    <property type="entry name" value="Alkaline_phosphatase_core_sf"/>
</dbReference>
<evidence type="ECO:0000259" key="7">
    <source>
        <dbReference type="Pfam" id="PF00884"/>
    </source>
</evidence>
<reference evidence="8 9" key="1">
    <citation type="submission" date="2024-03" db="EMBL/GenBank/DDBJ databases">
        <title>Chitinophaga caseinilytica sp. nov., a casein hydrolysing bacterium isolated from forest soil.</title>
        <authorList>
            <person name="Lee D.S."/>
            <person name="Han D.M."/>
            <person name="Baek J.H."/>
            <person name="Choi D.G."/>
            <person name="Jeon J.H."/>
            <person name="Jeon C.O."/>
        </authorList>
    </citation>
    <scope>NUCLEOTIDE SEQUENCE [LARGE SCALE GENOMIC DNA]</scope>
    <source>
        <strain evidence="8 9">KACC 19118</strain>
    </source>
</reference>
<evidence type="ECO:0000313" key="8">
    <source>
        <dbReference type="EMBL" id="WZN48285.1"/>
    </source>
</evidence>
<accession>A0ABZ2Z7S2</accession>
<organism evidence="8 9">
    <name type="scientific">Chitinophaga caseinilytica</name>
    <dbReference type="NCBI Taxonomy" id="2267521"/>
    <lineage>
        <taxon>Bacteria</taxon>
        <taxon>Pseudomonadati</taxon>
        <taxon>Bacteroidota</taxon>
        <taxon>Chitinophagia</taxon>
        <taxon>Chitinophagales</taxon>
        <taxon>Chitinophagaceae</taxon>
        <taxon>Chitinophaga</taxon>
    </lineage>
</organism>
<proteinExistence type="inferred from homology"/>